<dbReference type="PROSITE" id="PS50240">
    <property type="entry name" value="TRYPSIN_DOM"/>
    <property type="match status" value="1"/>
</dbReference>
<evidence type="ECO:0000256" key="1">
    <source>
        <dbReference type="ARBA" id="ARBA00007664"/>
    </source>
</evidence>
<reference evidence="9" key="2">
    <citation type="submission" date="2020-10" db="UniProtKB">
        <authorList>
            <consortium name="WormBaseParasite"/>
        </authorList>
    </citation>
    <scope>IDENTIFICATION</scope>
</reference>
<keyword evidence="8" id="KW-1185">Reference proteome</keyword>
<sequence>MMHNFHLFLAAATCAISVCAYYDSESVDSLYNDNEFKPRMVLEGIIPTEHSLPFVAYIAVTEGKLVKECTGSIIAPRYVLTAFHCLLTNKNKATVPQAIAVRVGSQYKSKGRKYLVSGFGTTDKTAQGSRNWDDIVILELTQEILFDFLTTAAISLSRGTPRIGETLTIAGHGTRIVQRRFLKSDSYVIGNVTVRKSSRYCKPKGNEFCAGGLEQGTAMDDSGGPAFKIINRKYVQVGMILGGEHFHKVDKSKRDFEPFDMYGYGNYLKIAPYCEYIQRSTAGTAYCQ</sequence>
<dbReference type="SMART" id="SM00020">
    <property type="entry name" value="Tryp_SPc"/>
    <property type="match status" value="1"/>
</dbReference>
<evidence type="ECO:0000256" key="4">
    <source>
        <dbReference type="ARBA" id="ARBA00022825"/>
    </source>
</evidence>
<evidence type="ECO:0000313" key="9">
    <source>
        <dbReference type="WBParaSite" id="Pan_g7776.t1"/>
    </source>
</evidence>
<accession>A0A7E4W8P1</accession>
<evidence type="ECO:0000259" key="7">
    <source>
        <dbReference type="PROSITE" id="PS50240"/>
    </source>
</evidence>
<dbReference type="Gene3D" id="2.40.10.10">
    <property type="entry name" value="Trypsin-like serine proteases"/>
    <property type="match status" value="1"/>
</dbReference>
<keyword evidence="2" id="KW-0645">Protease</keyword>
<protein>
    <submittedName>
        <fullName evidence="9">Peptidase S1 domain-containing protein</fullName>
    </submittedName>
</protein>
<dbReference type="SUPFAM" id="SSF50494">
    <property type="entry name" value="Trypsin-like serine proteases"/>
    <property type="match status" value="1"/>
</dbReference>
<dbReference type="GO" id="GO:0006508">
    <property type="term" value="P:proteolysis"/>
    <property type="evidence" value="ECO:0007669"/>
    <property type="project" value="UniProtKB-KW"/>
</dbReference>
<dbReference type="PANTHER" id="PTHR24276">
    <property type="entry name" value="POLYSERASE-RELATED"/>
    <property type="match status" value="1"/>
</dbReference>
<proteinExistence type="inferred from homology"/>
<reference evidence="8" key="1">
    <citation type="journal article" date="2013" name="Genetics">
        <title>The draft genome and transcriptome of Panagrellus redivivus are shaped by the harsh demands of a free-living lifestyle.</title>
        <authorList>
            <person name="Srinivasan J."/>
            <person name="Dillman A.R."/>
            <person name="Macchietto M.G."/>
            <person name="Heikkinen L."/>
            <person name="Lakso M."/>
            <person name="Fracchia K.M."/>
            <person name="Antoshechkin I."/>
            <person name="Mortazavi A."/>
            <person name="Wong G."/>
            <person name="Sternberg P.W."/>
        </authorList>
    </citation>
    <scope>NUCLEOTIDE SEQUENCE [LARGE SCALE GENOMIC DNA]</scope>
    <source>
        <strain evidence="8">MT8872</strain>
    </source>
</reference>
<dbReference type="InterPro" id="IPR001254">
    <property type="entry name" value="Trypsin_dom"/>
</dbReference>
<feature type="domain" description="Peptidase S1" evidence="7">
    <location>
        <begin position="41"/>
        <end position="282"/>
    </location>
</feature>
<name>A0A7E4W8P1_PANRE</name>
<dbReference type="AlphaFoldDB" id="A0A7E4W8P1"/>
<dbReference type="Pfam" id="PF00089">
    <property type="entry name" value="Trypsin"/>
    <property type="match status" value="1"/>
</dbReference>
<dbReference type="InterPro" id="IPR050430">
    <property type="entry name" value="Peptidase_S1"/>
</dbReference>
<dbReference type="PANTHER" id="PTHR24276:SF98">
    <property type="entry name" value="FI18310P1-RELATED"/>
    <property type="match status" value="1"/>
</dbReference>
<comment type="similarity">
    <text evidence="1">Belongs to the peptidase S1 family.</text>
</comment>
<keyword evidence="3" id="KW-0378">Hydrolase</keyword>
<dbReference type="Proteomes" id="UP000492821">
    <property type="component" value="Unassembled WGS sequence"/>
</dbReference>
<evidence type="ECO:0000256" key="5">
    <source>
        <dbReference type="ARBA" id="ARBA00023157"/>
    </source>
</evidence>
<dbReference type="WBParaSite" id="Pan_g7776.t1">
    <property type="protein sequence ID" value="Pan_g7776.t1"/>
    <property type="gene ID" value="Pan_g7776"/>
</dbReference>
<dbReference type="InterPro" id="IPR001314">
    <property type="entry name" value="Peptidase_S1A"/>
</dbReference>
<evidence type="ECO:0000256" key="2">
    <source>
        <dbReference type="ARBA" id="ARBA00022670"/>
    </source>
</evidence>
<dbReference type="GO" id="GO:0004252">
    <property type="term" value="F:serine-type endopeptidase activity"/>
    <property type="evidence" value="ECO:0007669"/>
    <property type="project" value="InterPro"/>
</dbReference>
<organism evidence="8 9">
    <name type="scientific">Panagrellus redivivus</name>
    <name type="common">Microworm</name>
    <dbReference type="NCBI Taxonomy" id="6233"/>
    <lineage>
        <taxon>Eukaryota</taxon>
        <taxon>Metazoa</taxon>
        <taxon>Ecdysozoa</taxon>
        <taxon>Nematoda</taxon>
        <taxon>Chromadorea</taxon>
        <taxon>Rhabditida</taxon>
        <taxon>Tylenchina</taxon>
        <taxon>Panagrolaimomorpha</taxon>
        <taxon>Panagrolaimoidea</taxon>
        <taxon>Panagrolaimidae</taxon>
        <taxon>Panagrellus</taxon>
    </lineage>
</organism>
<feature type="signal peptide" evidence="6">
    <location>
        <begin position="1"/>
        <end position="20"/>
    </location>
</feature>
<evidence type="ECO:0000256" key="6">
    <source>
        <dbReference type="SAM" id="SignalP"/>
    </source>
</evidence>
<feature type="chain" id="PRO_5029010310" evidence="6">
    <location>
        <begin position="21"/>
        <end position="288"/>
    </location>
</feature>
<keyword evidence="6" id="KW-0732">Signal</keyword>
<dbReference type="InterPro" id="IPR043504">
    <property type="entry name" value="Peptidase_S1_PA_chymotrypsin"/>
</dbReference>
<keyword evidence="4" id="KW-0720">Serine protease</keyword>
<evidence type="ECO:0000256" key="3">
    <source>
        <dbReference type="ARBA" id="ARBA00022801"/>
    </source>
</evidence>
<dbReference type="InterPro" id="IPR009003">
    <property type="entry name" value="Peptidase_S1_PA"/>
</dbReference>
<keyword evidence="5" id="KW-1015">Disulfide bond</keyword>
<evidence type="ECO:0000313" key="8">
    <source>
        <dbReference type="Proteomes" id="UP000492821"/>
    </source>
</evidence>
<dbReference type="PRINTS" id="PR00722">
    <property type="entry name" value="CHYMOTRYPSIN"/>
</dbReference>